<dbReference type="RefSeq" id="WP_101681696.1">
    <property type="nucleotide sequence ID" value="NZ_PJRP01000029.1"/>
</dbReference>
<dbReference type="AlphaFoldDB" id="A0A2N5CDP0"/>
<evidence type="ECO:0000313" key="2">
    <source>
        <dbReference type="EMBL" id="PLQ00324.1"/>
    </source>
</evidence>
<dbReference type="EMBL" id="PJRP01000004">
    <property type="protein sequence ID" value="PLQ00324.1"/>
    <property type="molecule type" value="Genomic_DNA"/>
</dbReference>
<dbReference type="EMBL" id="PJRP01000029">
    <property type="protein sequence ID" value="PLP96390.1"/>
    <property type="molecule type" value="Genomic_DNA"/>
</dbReference>
<dbReference type="STRING" id="82633.GCA_000974605_01621"/>
<sequence length="91" mass="10040">MTKLTIKDLSSTETLDAKALQAVRGGIAIMPITTVYSPFKLSVDKVFNVNQSNQQMQSVENYFGNGSAFQDHMTNNVTTNQSAQNNVYHPV</sequence>
<organism evidence="2 3">
    <name type="scientific">Cupriavidus pauculus</name>
    <dbReference type="NCBI Taxonomy" id="82633"/>
    <lineage>
        <taxon>Bacteria</taxon>
        <taxon>Pseudomonadati</taxon>
        <taxon>Pseudomonadota</taxon>
        <taxon>Betaproteobacteria</taxon>
        <taxon>Burkholderiales</taxon>
        <taxon>Burkholderiaceae</taxon>
        <taxon>Cupriavidus</taxon>
    </lineage>
</organism>
<comment type="caution">
    <text evidence="2">The sequence shown here is derived from an EMBL/GenBank/DDBJ whole genome shotgun (WGS) entry which is preliminary data.</text>
</comment>
<evidence type="ECO:0000313" key="1">
    <source>
        <dbReference type="EMBL" id="PLP96390.1"/>
    </source>
</evidence>
<reference evidence="2 3" key="1">
    <citation type="submission" date="2017-12" db="EMBL/GenBank/DDBJ databases">
        <title>Genome sequence of the active heterotrophic nitrifier-denitrifier, Cupriavidus pauculus UM1.</title>
        <authorList>
            <person name="Putonti C."/>
            <person name="Castignetti D."/>
        </authorList>
    </citation>
    <scope>NUCLEOTIDE SEQUENCE [LARGE SCALE GENOMIC DNA]</scope>
    <source>
        <strain evidence="2 3">UM1</strain>
    </source>
</reference>
<protein>
    <submittedName>
        <fullName evidence="2">Uncharacterized protein</fullName>
    </submittedName>
</protein>
<dbReference type="Proteomes" id="UP000234341">
    <property type="component" value="Unassembled WGS sequence"/>
</dbReference>
<evidence type="ECO:0000313" key="3">
    <source>
        <dbReference type="Proteomes" id="UP000234341"/>
    </source>
</evidence>
<dbReference type="OrthoDB" id="8966445at2"/>
<gene>
    <name evidence="2" type="ORF">CYJ10_11815</name>
    <name evidence="1" type="ORF">CYJ10_32570</name>
</gene>
<proteinExistence type="predicted"/>
<name>A0A2N5CDP0_9BURK</name>
<accession>A0A2N5CDP0</accession>